<evidence type="ECO:0000256" key="1">
    <source>
        <dbReference type="ARBA" id="ARBA00023125"/>
    </source>
</evidence>
<evidence type="ECO:0000256" key="3">
    <source>
        <dbReference type="SAM" id="MobiDB-lite"/>
    </source>
</evidence>
<sequence length="236" mass="24873">MIVTMSSVRLASVHAADHSSAPGLAHPGSADPRTRRTRTRVFDAVERLVMQSGGERAEGIAVSDIVREAGISRSSFYAHFDDAAAVASALLREDLVVADVAAGDGGDHTGAQALRRGYSRLIERLVDRHAFHARLRSRASARVASDDAVFDAALALHRAVLARAEISAHIDAELTATFAAGGVLAVVGAWLAGSLDGTDEELVEHLVSLLPIWLVAAPLRLPTSPLPPRPTMKGTT</sequence>
<dbReference type="Proteomes" id="UP000245674">
    <property type="component" value="Unassembled WGS sequence"/>
</dbReference>
<keyword evidence="1 2" id="KW-0238">DNA-binding</keyword>
<dbReference type="EMBL" id="QGDV01000017">
    <property type="protein sequence ID" value="PWJ61447.1"/>
    <property type="molecule type" value="Genomic_DNA"/>
</dbReference>
<feature type="DNA-binding region" description="H-T-H motif" evidence="2">
    <location>
        <begin position="61"/>
        <end position="80"/>
    </location>
</feature>
<feature type="domain" description="HTH tetR-type" evidence="4">
    <location>
        <begin position="35"/>
        <end position="98"/>
    </location>
</feature>
<dbReference type="PROSITE" id="PS50977">
    <property type="entry name" value="HTH_TETR_2"/>
    <property type="match status" value="1"/>
</dbReference>
<evidence type="ECO:0000313" key="5">
    <source>
        <dbReference type="EMBL" id="PWJ61447.1"/>
    </source>
</evidence>
<proteinExistence type="predicted"/>
<accession>A0ABX5LEM7</accession>
<evidence type="ECO:0000313" key="6">
    <source>
        <dbReference type="Proteomes" id="UP000245674"/>
    </source>
</evidence>
<evidence type="ECO:0000256" key="2">
    <source>
        <dbReference type="PROSITE-ProRule" id="PRU00335"/>
    </source>
</evidence>
<feature type="region of interest" description="Disordered" evidence="3">
    <location>
        <begin position="14"/>
        <end position="36"/>
    </location>
</feature>
<keyword evidence="6" id="KW-1185">Reference proteome</keyword>
<dbReference type="Gene3D" id="1.10.357.10">
    <property type="entry name" value="Tetracycline Repressor, domain 2"/>
    <property type="match status" value="1"/>
</dbReference>
<gene>
    <name evidence="5" type="ORF">B0H03_11742</name>
</gene>
<dbReference type="InterPro" id="IPR001647">
    <property type="entry name" value="HTH_TetR"/>
</dbReference>
<protein>
    <submittedName>
        <fullName evidence="5">TetR family transcriptional regulator</fullName>
    </submittedName>
</protein>
<dbReference type="InterPro" id="IPR009057">
    <property type="entry name" value="Homeodomain-like_sf"/>
</dbReference>
<dbReference type="SUPFAM" id="SSF46689">
    <property type="entry name" value="Homeodomain-like"/>
    <property type="match status" value="1"/>
</dbReference>
<comment type="caution">
    <text evidence="5">The sequence shown here is derived from an EMBL/GenBank/DDBJ whole genome shotgun (WGS) entry which is preliminary data.</text>
</comment>
<evidence type="ECO:0000259" key="4">
    <source>
        <dbReference type="PROSITE" id="PS50977"/>
    </source>
</evidence>
<name>A0ABX5LEM7_9MICO</name>
<reference evidence="5 6" key="1">
    <citation type="submission" date="2018-03" db="EMBL/GenBank/DDBJ databases">
        <title>Genomic Encyclopedia of Type Strains, Phase III (KMG-III): the genomes of soil and plant-associated and newly described type strains.</title>
        <authorList>
            <person name="Whitman W."/>
        </authorList>
    </citation>
    <scope>NUCLEOTIDE SEQUENCE [LARGE SCALE GENOMIC DNA]</scope>
    <source>
        <strain evidence="5 6">VKM Ac-1602</strain>
    </source>
</reference>
<organism evidence="5 6">
    <name type="scientific">Rathayibacter iranicus NCPPB 2253 = VKM Ac-1602</name>
    <dbReference type="NCBI Taxonomy" id="1328868"/>
    <lineage>
        <taxon>Bacteria</taxon>
        <taxon>Bacillati</taxon>
        <taxon>Actinomycetota</taxon>
        <taxon>Actinomycetes</taxon>
        <taxon>Micrococcales</taxon>
        <taxon>Microbacteriaceae</taxon>
        <taxon>Rathayibacter</taxon>
    </lineage>
</organism>